<dbReference type="Gene3D" id="3.40.50.720">
    <property type="entry name" value="NAD(P)-binding Rossmann-like Domain"/>
    <property type="match status" value="1"/>
</dbReference>
<keyword evidence="5" id="KW-0614">Plasmid</keyword>
<evidence type="ECO:0000256" key="2">
    <source>
        <dbReference type="ARBA" id="ARBA00023002"/>
    </source>
</evidence>
<protein>
    <submittedName>
        <fullName evidence="5">Gfo/Idh/MocA family oxidoreductase</fullName>
    </submittedName>
</protein>
<evidence type="ECO:0000313" key="5">
    <source>
        <dbReference type="EMBL" id="XBV83539.1"/>
    </source>
</evidence>
<dbReference type="InterPro" id="IPR055170">
    <property type="entry name" value="GFO_IDH_MocA-like_dom"/>
</dbReference>
<feature type="domain" description="GFO/IDH/MocA-like oxidoreductase" evidence="4">
    <location>
        <begin position="128"/>
        <end position="241"/>
    </location>
</feature>
<gene>
    <name evidence="5" type="ORF">ABOD76_02315</name>
</gene>
<evidence type="ECO:0000259" key="4">
    <source>
        <dbReference type="Pfam" id="PF22725"/>
    </source>
</evidence>
<dbReference type="Pfam" id="PF01408">
    <property type="entry name" value="GFO_IDH_MocA"/>
    <property type="match status" value="1"/>
</dbReference>
<feature type="domain" description="Gfo/Idh/MocA-like oxidoreductase N-terminal" evidence="3">
    <location>
        <begin position="1"/>
        <end position="118"/>
    </location>
</feature>
<evidence type="ECO:0000259" key="3">
    <source>
        <dbReference type="Pfam" id="PF01408"/>
    </source>
</evidence>
<dbReference type="Pfam" id="PF22725">
    <property type="entry name" value="GFO_IDH_MocA_C3"/>
    <property type="match status" value="1"/>
</dbReference>
<dbReference type="InterPro" id="IPR000683">
    <property type="entry name" value="Gfo/Idh/MocA-like_OxRdtase_N"/>
</dbReference>
<sequence length="327" mass="35385">MRWGFLGASQIGRTLAPAMRAAGETLRAVAARDTERAAVYAHAEGFDRTEPDYQALVDAPDIDVVYVALTTDAHVPWSIRALEAGKHVLCEKPLAMNAQEVAQLLAVQQRTQRQVMEAFIHPFHPQFDYVRDVVTSGQLGDLRAASAVFLSTFAKDDDFRWSRAHGGGALFDLGCYAVSALLLLLDRPAVWADAQQTRLGEVDVTTTGLLGLQGDVAATLTCSLKAAPFQQLSVTGSAARVVMARPFSSINSPTTVTVGDHLEHFAAVNPYERMVRHFAAAAQGEAPLALTLTHSLRQAQVLDALFRSAADQQRMHLDPHHGTGHDA</sequence>
<dbReference type="EMBL" id="CP158297">
    <property type="protein sequence ID" value="XBV83539.1"/>
    <property type="molecule type" value="Genomic_DNA"/>
</dbReference>
<name>A0AAU7U506_9DEIO</name>
<dbReference type="PANTHER" id="PTHR22604">
    <property type="entry name" value="OXIDOREDUCTASES"/>
    <property type="match status" value="1"/>
</dbReference>
<comment type="similarity">
    <text evidence="1">Belongs to the Gfo/Idh/MocA family.</text>
</comment>
<dbReference type="RefSeq" id="WP_350241099.1">
    <property type="nucleotide sequence ID" value="NZ_CP158297.1"/>
</dbReference>
<dbReference type="PANTHER" id="PTHR22604:SF105">
    <property type="entry name" value="TRANS-1,2-DIHYDROBENZENE-1,2-DIOL DEHYDROGENASE"/>
    <property type="match status" value="1"/>
</dbReference>
<dbReference type="GO" id="GO:0016491">
    <property type="term" value="F:oxidoreductase activity"/>
    <property type="evidence" value="ECO:0007669"/>
    <property type="project" value="UniProtKB-KW"/>
</dbReference>
<reference evidence="5" key="1">
    <citation type="submission" date="2024-06" db="EMBL/GenBank/DDBJ databases">
        <title>Draft Genome Sequence of Deinococcus sonorensis Type Strain KR-87, a Biofilm Producing Representative of the Genus Deinococcus.</title>
        <authorList>
            <person name="Boren L.S."/>
            <person name="Grosso R.A."/>
            <person name="Hugenberg-Cox A.N."/>
            <person name="Hill J.T.E."/>
            <person name="Albert C.M."/>
            <person name="Tuohy J.M."/>
        </authorList>
    </citation>
    <scope>NUCLEOTIDE SEQUENCE</scope>
    <source>
        <strain evidence="5">KR-87</strain>
        <plasmid evidence="5">pDson01</plasmid>
    </source>
</reference>
<accession>A0AAU7U506</accession>
<dbReference type="InterPro" id="IPR050984">
    <property type="entry name" value="Gfo/Idh/MocA_domain"/>
</dbReference>
<geneLocation type="plasmid" evidence="5">
    <name>pDson01</name>
</geneLocation>
<dbReference type="InterPro" id="IPR036291">
    <property type="entry name" value="NAD(P)-bd_dom_sf"/>
</dbReference>
<dbReference type="Gene3D" id="3.30.360.10">
    <property type="entry name" value="Dihydrodipicolinate Reductase, domain 2"/>
    <property type="match status" value="1"/>
</dbReference>
<dbReference type="SUPFAM" id="SSF51735">
    <property type="entry name" value="NAD(P)-binding Rossmann-fold domains"/>
    <property type="match status" value="1"/>
</dbReference>
<evidence type="ECO:0000256" key="1">
    <source>
        <dbReference type="ARBA" id="ARBA00010928"/>
    </source>
</evidence>
<organism evidence="5">
    <name type="scientific">Deinococcus sonorensis KR-87</name>
    <dbReference type="NCBI Taxonomy" id="694439"/>
    <lineage>
        <taxon>Bacteria</taxon>
        <taxon>Thermotogati</taxon>
        <taxon>Deinococcota</taxon>
        <taxon>Deinococci</taxon>
        <taxon>Deinococcales</taxon>
        <taxon>Deinococcaceae</taxon>
        <taxon>Deinococcus</taxon>
    </lineage>
</organism>
<dbReference type="GO" id="GO:0000166">
    <property type="term" value="F:nucleotide binding"/>
    <property type="evidence" value="ECO:0007669"/>
    <property type="project" value="InterPro"/>
</dbReference>
<dbReference type="AlphaFoldDB" id="A0AAU7U506"/>
<dbReference type="SUPFAM" id="SSF55347">
    <property type="entry name" value="Glyceraldehyde-3-phosphate dehydrogenase-like, C-terminal domain"/>
    <property type="match status" value="1"/>
</dbReference>
<proteinExistence type="inferred from homology"/>
<dbReference type="KEGG" id="dsc:ABOD76_02315"/>
<keyword evidence="2" id="KW-0560">Oxidoreductase</keyword>